<sequence length="397" mass="42018">MKVLVAHNLYRSDSPSGENLAVETEIGLLRAAGVEVVTHVRSSDEIDGFTARQKALLPLRPFRSGEDVRAVEGLIDASRPDVLHLHNPNPLISMSVVDAAKRRGVPVVMSVHNARHTCIRGSFFRDGHPCHDCQGRAPWPGVVHGCYRGSRAQSAAAAGALVAHRGSYRRIDRFLAVSDSVRRELLASGFPAERLTVKPNALPDPGPSSPPTTRDVVFVGRMTEEKGVRLLLDAWQHLPDGAQGTLTLAGSGPLETAAREVAARRSDLVVAGQLDATGVDAVIRRAAAVVIPSVWAEPFGLVALEAYSRSRPVISTGAGGLADFLGPDRSWQVAPEPAAWADALAGLDVAEAARKGAAAREHYATAYSPDAVITQLTDVYAELAGRAALPGAHRGAS</sequence>
<dbReference type="RefSeq" id="WP_166284893.1">
    <property type="nucleotide sequence ID" value="NZ_JAANNP010000173.1"/>
</dbReference>
<keyword evidence="1" id="KW-0328">Glycosyltransferase</keyword>
<evidence type="ECO:0000259" key="3">
    <source>
        <dbReference type="Pfam" id="PF13579"/>
    </source>
</evidence>
<dbReference type="SUPFAM" id="SSF53756">
    <property type="entry name" value="UDP-Glycosyltransferase/glycogen phosphorylase"/>
    <property type="match status" value="1"/>
</dbReference>
<dbReference type="InterPro" id="IPR028098">
    <property type="entry name" value="Glyco_trans_4-like_N"/>
</dbReference>
<proteinExistence type="predicted"/>
<name>A0ABX0H4W3_9ACTN</name>
<dbReference type="EMBL" id="JAANNP010000173">
    <property type="protein sequence ID" value="NHC16458.1"/>
    <property type="molecule type" value="Genomic_DNA"/>
</dbReference>
<protein>
    <submittedName>
        <fullName evidence="4">Glycosyltransferase family 4 protein</fullName>
    </submittedName>
</protein>
<dbReference type="Pfam" id="PF13579">
    <property type="entry name" value="Glyco_trans_4_4"/>
    <property type="match status" value="1"/>
</dbReference>
<keyword evidence="2" id="KW-0808">Transferase</keyword>
<reference evidence="4 5" key="1">
    <citation type="submission" date="2020-03" db="EMBL/GenBank/DDBJ databases">
        <title>Two novel Motilibacter sp.</title>
        <authorList>
            <person name="Liu S."/>
        </authorList>
    </citation>
    <scope>NUCLEOTIDE SEQUENCE [LARGE SCALE GENOMIC DNA]</scope>
    <source>
        <strain evidence="4 5">E257</strain>
    </source>
</reference>
<dbReference type="Gene3D" id="3.40.50.2000">
    <property type="entry name" value="Glycogen Phosphorylase B"/>
    <property type="match status" value="2"/>
</dbReference>
<dbReference type="PANTHER" id="PTHR45947">
    <property type="entry name" value="SULFOQUINOVOSYL TRANSFERASE SQD2"/>
    <property type="match status" value="1"/>
</dbReference>
<evidence type="ECO:0000313" key="5">
    <source>
        <dbReference type="Proteomes" id="UP000800981"/>
    </source>
</evidence>
<evidence type="ECO:0000313" key="4">
    <source>
        <dbReference type="EMBL" id="NHC16458.1"/>
    </source>
</evidence>
<comment type="caution">
    <text evidence="4">The sequence shown here is derived from an EMBL/GenBank/DDBJ whole genome shotgun (WGS) entry which is preliminary data.</text>
</comment>
<evidence type="ECO:0000256" key="1">
    <source>
        <dbReference type="ARBA" id="ARBA00022676"/>
    </source>
</evidence>
<dbReference type="Proteomes" id="UP000800981">
    <property type="component" value="Unassembled WGS sequence"/>
</dbReference>
<keyword evidence="5" id="KW-1185">Reference proteome</keyword>
<dbReference type="InterPro" id="IPR050194">
    <property type="entry name" value="Glycosyltransferase_grp1"/>
</dbReference>
<dbReference type="Pfam" id="PF13692">
    <property type="entry name" value="Glyco_trans_1_4"/>
    <property type="match status" value="1"/>
</dbReference>
<accession>A0ABX0H4W3</accession>
<evidence type="ECO:0000256" key="2">
    <source>
        <dbReference type="ARBA" id="ARBA00022679"/>
    </source>
</evidence>
<organism evidence="4 5">
    <name type="scientific">Motilibacter deserti</name>
    <dbReference type="NCBI Taxonomy" id="2714956"/>
    <lineage>
        <taxon>Bacteria</taxon>
        <taxon>Bacillati</taxon>
        <taxon>Actinomycetota</taxon>
        <taxon>Actinomycetes</taxon>
        <taxon>Motilibacterales</taxon>
        <taxon>Motilibacteraceae</taxon>
        <taxon>Motilibacter</taxon>
    </lineage>
</organism>
<feature type="domain" description="Glycosyltransferase subfamily 4-like N-terminal" evidence="3">
    <location>
        <begin position="29"/>
        <end position="200"/>
    </location>
</feature>
<gene>
    <name evidence="4" type="ORF">G9H71_21975</name>
</gene>
<dbReference type="PANTHER" id="PTHR45947:SF13">
    <property type="entry name" value="TRANSFERASE"/>
    <property type="match status" value="1"/>
</dbReference>